<proteinExistence type="predicted"/>
<dbReference type="AlphaFoldDB" id="A0A2M9HH15"/>
<feature type="transmembrane region" description="Helical" evidence="1">
    <location>
        <begin position="726"/>
        <end position="748"/>
    </location>
</feature>
<feature type="transmembrane region" description="Helical" evidence="1">
    <location>
        <begin position="353"/>
        <end position="371"/>
    </location>
</feature>
<feature type="transmembrane region" description="Helical" evidence="1">
    <location>
        <begin position="624"/>
        <end position="644"/>
    </location>
</feature>
<feature type="transmembrane region" description="Helical" evidence="1">
    <location>
        <begin position="377"/>
        <end position="398"/>
    </location>
</feature>
<evidence type="ECO:0000313" key="2">
    <source>
        <dbReference type="EMBL" id="PJM76089.1"/>
    </source>
</evidence>
<feature type="transmembrane region" description="Helical" evidence="1">
    <location>
        <begin position="182"/>
        <end position="202"/>
    </location>
</feature>
<dbReference type="Proteomes" id="UP000231451">
    <property type="component" value="Unassembled WGS sequence"/>
</dbReference>
<keyword evidence="3" id="KW-1185">Reference proteome</keyword>
<feature type="transmembrane region" description="Helical" evidence="1">
    <location>
        <begin position="246"/>
        <end position="264"/>
    </location>
</feature>
<feature type="transmembrane region" description="Helical" evidence="1">
    <location>
        <begin position="214"/>
        <end position="234"/>
    </location>
</feature>
<comment type="caution">
    <text evidence="2">The sequence shown here is derived from an EMBL/GenBank/DDBJ whole genome shotgun (WGS) entry which is preliminary data.</text>
</comment>
<evidence type="ECO:0000256" key="1">
    <source>
        <dbReference type="SAM" id="Phobius"/>
    </source>
</evidence>
<reference evidence="2 3" key="1">
    <citation type="submission" date="2017-10" db="EMBL/GenBank/DDBJ databases">
        <title>Draft genome sequences of strains TRE 1, TRE 9, TRE H and TRI 7, isolated from tamarins, belonging to four potential novel Bifidobacterium species.</title>
        <authorList>
            <person name="Mattarelli P."/>
            <person name="Modesto M."/>
            <person name="Puglisi E."/>
            <person name="Morelli L."/>
            <person name="Spezio C."/>
            <person name="Bonetti A."/>
            <person name="Sandri C."/>
        </authorList>
    </citation>
    <scope>NUCLEOTIDE SEQUENCE [LARGE SCALE GENOMIC DNA]</scope>
    <source>
        <strain evidence="3">TRI7</strain>
    </source>
</reference>
<name>A0A2M9HH15_9BIFI</name>
<sequence length="762" mass="83672">MLRKYPVAVLVVVTVLLAGFVGLSNYRPVNLYYSVTFTQSPAENSDVTFTFDENKDFASSSIQSAKVTQSQVTIHLDPLNDDSHTLTIAVDGTDAQVGSFVAHTNVRGRFDRVMRSIPGSELQRKVDGDRTVFSLTEAQINDVIKASQRKSETKIGLLMLIGVVFVIILGKLTLFRRLPKRYYAAGWIVLGMVYAFLYRLWIVKQGLGPGLYPYRRAITILLALLLALMAVDYIVGVRGNLLAKRLMCAGSYLAIIGYVVYQFGMYTKYLGGFPDEQAHLSYIAFLSKDHAIIPDFAHMRIYPFAGDNALDFAGATQFNYLGHPPLYYRIMNLLGGLHVAGDQVTFNLGGLRTISFIIGLLGLLVVFYIGLTRIAPIPLLHLLFGIIVIAPVNLVYGLSGLSNDSLLLLTVSIYSLGIIRFFERRYDWKTFLLIAVGVSFTVLTKLTGGMLVVVMSVLVIAYTLIVEHNAKALMRPAFYATTPVYLLPIAYFAGLYAKFHTIQPGYANVAYAEYVTSAMYTPNDKRDGGMLMVDVVQSFIEKFLGTWYAVTGHVPVPRPDMKVYDITTIGVILVFFVPLTVFFFAKSRAQRYLSLAAASVLIVLIYEFIGVAKSYYFNGRFGGYSSRYFLCAIVFFALAILWMISRHLTAGERPVGDRGIARSAGDLTDGPAALVGDVKADDAQPGSIGAKAHAAIARHGAHAAVAPDAAGTGQGSDPDHARLTRLGTAIVLGLILLLFMDGFIYSFLYQADQLPGFHNIPA</sequence>
<evidence type="ECO:0000313" key="3">
    <source>
        <dbReference type="Proteomes" id="UP000231451"/>
    </source>
</evidence>
<protein>
    <submittedName>
        <fullName evidence="2">Uncharacterized protein</fullName>
    </submittedName>
</protein>
<keyword evidence="1" id="KW-0812">Transmembrane</keyword>
<gene>
    <name evidence="2" type="ORF">CSQ87_00690</name>
</gene>
<feature type="transmembrane region" description="Helical" evidence="1">
    <location>
        <begin position="566"/>
        <end position="585"/>
    </location>
</feature>
<keyword evidence="1" id="KW-1133">Transmembrane helix</keyword>
<organism evidence="2 3">
    <name type="scientific">Bifidobacterium simiarum</name>
    <dbReference type="NCBI Taxonomy" id="2045441"/>
    <lineage>
        <taxon>Bacteria</taxon>
        <taxon>Bacillati</taxon>
        <taxon>Actinomycetota</taxon>
        <taxon>Actinomycetes</taxon>
        <taxon>Bifidobacteriales</taxon>
        <taxon>Bifidobacteriaceae</taxon>
        <taxon>Bifidobacterium</taxon>
    </lineage>
</organism>
<accession>A0A2M9HH15</accession>
<feature type="transmembrane region" description="Helical" evidence="1">
    <location>
        <begin position="477"/>
        <end position="497"/>
    </location>
</feature>
<feature type="transmembrane region" description="Helical" evidence="1">
    <location>
        <begin position="405"/>
        <end position="422"/>
    </location>
</feature>
<feature type="transmembrane region" description="Helical" evidence="1">
    <location>
        <begin position="592"/>
        <end position="612"/>
    </location>
</feature>
<dbReference type="EMBL" id="PEBK01000001">
    <property type="protein sequence ID" value="PJM76089.1"/>
    <property type="molecule type" value="Genomic_DNA"/>
</dbReference>
<keyword evidence="1" id="KW-0472">Membrane</keyword>
<feature type="transmembrane region" description="Helical" evidence="1">
    <location>
        <begin position="442"/>
        <end position="465"/>
    </location>
</feature>
<feature type="transmembrane region" description="Helical" evidence="1">
    <location>
        <begin position="155"/>
        <end position="175"/>
    </location>
</feature>